<keyword evidence="3" id="KW-0378">Hydrolase</keyword>
<feature type="compositionally biased region" description="Polar residues" evidence="5">
    <location>
        <begin position="201"/>
        <end position="210"/>
    </location>
</feature>
<proteinExistence type="predicted"/>
<dbReference type="GO" id="GO:0003677">
    <property type="term" value="F:DNA binding"/>
    <property type="evidence" value="ECO:0007669"/>
    <property type="project" value="UniProtKB-KW"/>
</dbReference>
<reference evidence="8" key="1">
    <citation type="journal article" date="2012" name="Nat. Biotechnol.">
        <title>Reference genome sequence of the model plant Setaria.</title>
        <authorList>
            <person name="Bennetzen J.L."/>
            <person name="Schmutz J."/>
            <person name="Wang H."/>
            <person name="Percifield R."/>
            <person name="Hawkins J."/>
            <person name="Pontaroli A.C."/>
            <person name="Estep M."/>
            <person name="Feng L."/>
            <person name="Vaughn J.N."/>
            <person name="Grimwood J."/>
            <person name="Jenkins J."/>
            <person name="Barry K."/>
            <person name="Lindquist E."/>
            <person name="Hellsten U."/>
            <person name="Deshpande S."/>
            <person name="Wang X."/>
            <person name="Wu X."/>
            <person name="Mitros T."/>
            <person name="Triplett J."/>
            <person name="Yang X."/>
            <person name="Ye C.Y."/>
            <person name="Mauro-Herrera M."/>
            <person name="Wang L."/>
            <person name="Li P."/>
            <person name="Sharma M."/>
            <person name="Sharma R."/>
            <person name="Ronald P.C."/>
            <person name="Panaud O."/>
            <person name="Kellogg E.A."/>
            <person name="Brutnell T.P."/>
            <person name="Doust A.N."/>
            <person name="Tuskan G.A."/>
            <person name="Rokhsar D."/>
            <person name="Devos K.M."/>
        </authorList>
    </citation>
    <scope>NUCLEOTIDE SEQUENCE [LARGE SCALE GENOMIC DNA]</scope>
    <source>
        <strain evidence="8">cv. Yugu1</strain>
    </source>
</reference>
<comment type="subcellular location">
    <subcellularLocation>
        <location evidence="1">Nucleus</location>
    </subcellularLocation>
</comment>
<evidence type="ECO:0000256" key="4">
    <source>
        <dbReference type="ARBA" id="ARBA00022840"/>
    </source>
</evidence>
<feature type="compositionally biased region" description="Basic and acidic residues" evidence="5">
    <location>
        <begin position="8"/>
        <end position="26"/>
    </location>
</feature>
<name>K3YZU7_SETIT</name>
<dbReference type="InParanoid" id="K3YZU7"/>
<evidence type="ECO:0000256" key="1">
    <source>
        <dbReference type="ARBA" id="ARBA00004123"/>
    </source>
</evidence>
<reference evidence="7" key="2">
    <citation type="submission" date="2018-08" db="UniProtKB">
        <authorList>
            <consortium name="EnsemblPlants"/>
        </authorList>
    </citation>
    <scope>IDENTIFICATION</scope>
    <source>
        <strain evidence="7">Yugu1</strain>
    </source>
</reference>
<sequence length="255" mass="29288">MASKGPRSKLDHETRARRQKEFDSERKWKLSMAKKIAQRANKSIVDQATKGERKQKEEEHRMRKVALNISKDVKKFWIKIEKLHQLELEERKKKALDKQLDFLLGQTERYSTMLAENLVDMPYPQKLENGTLQTNQSSQTEEVAEENENAAIPDDPDNMEVDGDYESSLDEEPEDDEHTIDEDEAQITEAERNEELAALQGKSNGNISSIDEQEDKDYVAADEGKDDEATLSEEEELAKKEVPDHLEEVISAINT</sequence>
<dbReference type="GO" id="GO:0005634">
    <property type="term" value="C:nucleus"/>
    <property type="evidence" value="ECO:0007669"/>
    <property type="project" value="UniProtKB-SubCell"/>
</dbReference>
<dbReference type="Proteomes" id="UP000004995">
    <property type="component" value="Unassembled WGS sequence"/>
</dbReference>
<dbReference type="PROSITE" id="PS51204">
    <property type="entry name" value="HSA"/>
    <property type="match status" value="1"/>
</dbReference>
<evidence type="ECO:0000256" key="2">
    <source>
        <dbReference type="ARBA" id="ARBA00022741"/>
    </source>
</evidence>
<keyword evidence="2" id="KW-0547">Nucleotide-binding</keyword>
<accession>K3YZU7</accession>
<dbReference type="OMA" id="ENTNEPM"/>
<feature type="compositionally biased region" description="Polar residues" evidence="5">
    <location>
        <begin position="128"/>
        <end position="140"/>
    </location>
</feature>
<feature type="region of interest" description="Disordered" evidence="5">
    <location>
        <begin position="39"/>
        <end position="60"/>
    </location>
</feature>
<dbReference type="AlphaFoldDB" id="K3YZU7"/>
<dbReference type="GO" id="GO:0005524">
    <property type="term" value="F:ATP binding"/>
    <property type="evidence" value="ECO:0007669"/>
    <property type="project" value="UniProtKB-KW"/>
</dbReference>
<organism evidence="7 8">
    <name type="scientific">Setaria italica</name>
    <name type="common">Foxtail millet</name>
    <name type="synonym">Panicum italicum</name>
    <dbReference type="NCBI Taxonomy" id="4555"/>
    <lineage>
        <taxon>Eukaryota</taxon>
        <taxon>Viridiplantae</taxon>
        <taxon>Streptophyta</taxon>
        <taxon>Embryophyta</taxon>
        <taxon>Tracheophyta</taxon>
        <taxon>Spermatophyta</taxon>
        <taxon>Magnoliopsida</taxon>
        <taxon>Liliopsida</taxon>
        <taxon>Poales</taxon>
        <taxon>Poaceae</taxon>
        <taxon>PACMAD clade</taxon>
        <taxon>Panicoideae</taxon>
        <taxon>Panicodae</taxon>
        <taxon>Paniceae</taxon>
        <taxon>Cenchrinae</taxon>
        <taxon>Setaria</taxon>
    </lineage>
</organism>
<dbReference type="HOGENOM" id="CLU_054478_1_0_1"/>
<feature type="region of interest" description="Disordered" evidence="5">
    <location>
        <begin position="1"/>
        <end position="26"/>
    </location>
</feature>
<evidence type="ECO:0000259" key="6">
    <source>
        <dbReference type="PROSITE" id="PS51204"/>
    </source>
</evidence>
<feature type="compositionally biased region" description="Acidic residues" evidence="5">
    <location>
        <begin position="142"/>
        <end position="186"/>
    </location>
</feature>
<dbReference type="Gramene" id="KQL31009">
    <property type="protein sequence ID" value="KQL31009"/>
    <property type="gene ID" value="SETIT_019808mg"/>
</dbReference>
<dbReference type="PANTHER" id="PTHR45685:SF1">
    <property type="entry name" value="HELICASE SRCAP"/>
    <property type="match status" value="1"/>
</dbReference>
<dbReference type="InterPro" id="IPR050520">
    <property type="entry name" value="INO80/SWR1_helicase"/>
</dbReference>
<feature type="region of interest" description="Disordered" evidence="5">
    <location>
        <begin position="125"/>
        <end position="243"/>
    </location>
</feature>
<feature type="compositionally biased region" description="Acidic residues" evidence="5">
    <location>
        <begin position="224"/>
        <end position="236"/>
    </location>
</feature>
<feature type="compositionally biased region" description="Basic and acidic residues" evidence="5">
    <location>
        <begin position="49"/>
        <end position="60"/>
    </location>
</feature>
<evidence type="ECO:0000256" key="5">
    <source>
        <dbReference type="SAM" id="MobiDB-lite"/>
    </source>
</evidence>
<evidence type="ECO:0000313" key="7">
    <source>
        <dbReference type="EnsemblPlants" id="KQL31009"/>
    </source>
</evidence>
<dbReference type="PANTHER" id="PTHR45685">
    <property type="entry name" value="HELICASE SRCAP-RELATED"/>
    <property type="match status" value="1"/>
</dbReference>
<evidence type="ECO:0000256" key="3">
    <source>
        <dbReference type="ARBA" id="ARBA00022806"/>
    </source>
</evidence>
<evidence type="ECO:0000313" key="8">
    <source>
        <dbReference type="Proteomes" id="UP000004995"/>
    </source>
</evidence>
<protein>
    <recommendedName>
        <fullName evidence="6">HSA domain-containing protein</fullName>
    </recommendedName>
</protein>
<keyword evidence="8" id="KW-1185">Reference proteome</keyword>
<dbReference type="EnsemblPlants" id="KQL31009">
    <property type="protein sequence ID" value="KQL31009"/>
    <property type="gene ID" value="SETIT_019808mg"/>
</dbReference>
<dbReference type="STRING" id="4555.K3YZU7"/>
<dbReference type="GO" id="GO:0004386">
    <property type="term" value="F:helicase activity"/>
    <property type="evidence" value="ECO:0007669"/>
    <property type="project" value="UniProtKB-KW"/>
</dbReference>
<keyword evidence="4" id="KW-0067">ATP-binding</keyword>
<dbReference type="InterPro" id="IPR014012">
    <property type="entry name" value="HSA_dom"/>
</dbReference>
<keyword evidence="3" id="KW-0347">Helicase</keyword>
<feature type="domain" description="HSA" evidence="6">
    <location>
        <begin position="1"/>
        <end position="67"/>
    </location>
</feature>
<dbReference type="EMBL" id="AGNK02000503">
    <property type="status" value="NOT_ANNOTATED_CDS"/>
    <property type="molecule type" value="Genomic_DNA"/>
</dbReference>
<dbReference type="eggNOG" id="KOG0391">
    <property type="taxonomic scope" value="Eukaryota"/>
</dbReference>